<dbReference type="InterPro" id="IPR036691">
    <property type="entry name" value="Endo/exonu/phosph_ase_sf"/>
</dbReference>
<reference evidence="3" key="2">
    <citation type="submission" date="2021-03" db="UniProtKB">
        <authorList>
            <consortium name="EnsemblPlants"/>
        </authorList>
    </citation>
    <scope>IDENTIFICATION</scope>
</reference>
<protein>
    <recommendedName>
        <fullName evidence="2">Reverse transcriptase domain-containing protein</fullName>
    </recommendedName>
</protein>
<dbReference type="GO" id="GO:0004523">
    <property type="term" value="F:RNA-DNA hybrid ribonuclease activity"/>
    <property type="evidence" value="ECO:0007669"/>
    <property type="project" value="InterPro"/>
</dbReference>
<dbReference type="PROSITE" id="PS50878">
    <property type="entry name" value="RT_POL"/>
    <property type="match status" value="1"/>
</dbReference>
<dbReference type="InterPro" id="IPR044730">
    <property type="entry name" value="RNase_H-like_dom_plant"/>
</dbReference>
<dbReference type="Pfam" id="PF00078">
    <property type="entry name" value="RVT_1"/>
    <property type="match status" value="1"/>
</dbReference>
<evidence type="ECO:0000256" key="1">
    <source>
        <dbReference type="SAM" id="MobiDB-lite"/>
    </source>
</evidence>
<dbReference type="EMBL" id="UZAU01000532">
    <property type="status" value="NOT_ANNOTATED_CDS"/>
    <property type="molecule type" value="Genomic_DNA"/>
</dbReference>
<dbReference type="PANTHER" id="PTHR33116:SF86">
    <property type="entry name" value="REVERSE TRANSCRIPTASE DOMAIN-CONTAINING PROTEIN"/>
    <property type="match status" value="1"/>
</dbReference>
<dbReference type="GO" id="GO:0003676">
    <property type="term" value="F:nucleic acid binding"/>
    <property type="evidence" value="ECO:0007669"/>
    <property type="project" value="InterPro"/>
</dbReference>
<dbReference type="InterPro" id="IPR002156">
    <property type="entry name" value="RNaseH_domain"/>
</dbReference>
<reference evidence="3" key="1">
    <citation type="submission" date="2018-11" db="EMBL/GenBank/DDBJ databases">
        <authorList>
            <person name="Grassa J C."/>
        </authorList>
    </citation>
    <scope>NUCLEOTIDE SEQUENCE [LARGE SCALE GENOMIC DNA]</scope>
</reference>
<sequence length="1626" mass="184897">MDSSGISNLFEDAIQISPDDITFTLNPGEVDEPQETNQVLLGKIMHRYKFEKAAIQGSLNLSWKAVKGWRWKEIEDGLLQFTFAKREDAMNVLARRPWFVCGALMVLMPWAAWLTPAEVRFDKTPMWVNVESIPPFYWNLSNLKDMAAKASLVHELPSGIEDAVGLSTLRFRATIDINKPIFCSFFLRRQKLKDLWIQYKYEKLPKICFKCGVLSHEHGSFFKAPTVVKDSLGNYYPLYCTWLRNNVKEKSTFTTPLAKWFKDWVLQKRLGKDRILCNQIKLQKAIRNGEEADMRECRMQLPSKRRIFSDSDEENEENTPAMVITQLPMVYLPGIGKISPFGQNSKQVNVQELIDAAAPSENKRTKMFAIKGSNSNGNTQSDNDSAMIQEDLTISVVNNKPTTESCPRKRKASDGIVLSPLPVSINETTPPLSSKKKTKPKKAPSMTPTQYQPRTRTLRTIPSLLKFKARATKAKGGFFSAIKNQWHGKDFDLKIDLNNHFVVIEKASSSNSTCRLQELPENTSTSDVDFRLGLRRLAHKSLRNRHENPRLELSWTREFHDSLSIDGSLGLSGGLGLCWLKGVQCKILSANKFVIVGEISSDPPGEKWLVLGTYGPPHATDKEEFWRSLGDLVLLPTIPILIIGDLNGTLQDSECINYANNGNSSRYAFDFRRMVNRTGLIDLGFDGPGYTWSRGNVRSPGAGSLKRARLDRGLASTDWRILFPAAIVNHLSSSVSDHRPIILDTNGGVMCKGRLFNYLETKSPDNISLIDSAKKNLTEALLRDEIHWRQKSRVQWLSEGDMCLKFFMASTIVRRRRNYIQCLRNPNDGGWIRDQFEIDTCFINYYKDLFSKQAPYRMPCLNAAFPTQDLTDVDNLFLNSIPNPEEITAAISEMGKDKAPRPDGLPPSFYSHHWNTVREDVFEMVIHFFTHLELSGYINDTSLVLIPKNEAPTSTKDYRPIALSTFIRGRSIAENSMIAREIVHSMKKRKGNRGFMMIKLDLEKAYDKMDWDFIMLVLSNMGFTSPFLGWMRSCISVHEIKLLLNGSIAGKVKPERGLRQGDPLSPSLFILAAETLSRLLLDIEKKGLIKGIEVGRHGPTIHHLMFADEIILFGQASTKEAKAFKDCLDTYCEWSGQSINLHKSSVHFSCGVPRGRIQAITKILRMKKMTYKTTYLGLPLFSTSRRTSNYNHLVDRVLLRIKGWKAKLLSSAGRACLIKSVGSTLSNYVASSDVIPSTTANKIDKALRDFWWGDTEEKRVLHCVAWETLYKPKTYGGLGFRTTEATNQAFLMKWAWKVFLDDSSLWKLVMGAKYIKNHSFLDLEPQSSDSVLWKAILNARTQLNKGMCRKIGNSESTSIWFHPWVPLGTLQPQPRLDATHGISLVSNFIQNITWREDLVHQWFQPDDARRIMNITLPNHPTEHYSRKQWQIHYPFSLPNHKEPRPRSLEEWINWFKISDNRPKDTSLHDFLEGAAIIFEKIWFERNKVVHHGHRTPTRIILQLIDNRLQEALQTPICGSGSMMHWMPPPEGWCICNTDVAIGNSQLVGAAIFKNHKGEITSIHSTRIQHNEPLAGEIATLCWGADKAISLGHKNIIFRCDSAGAVTAISKENKDLDKLHYNIRHCL</sequence>
<organism evidence="3 4">
    <name type="scientific">Cannabis sativa</name>
    <name type="common">Hemp</name>
    <name type="synonym">Marijuana</name>
    <dbReference type="NCBI Taxonomy" id="3483"/>
    <lineage>
        <taxon>Eukaryota</taxon>
        <taxon>Viridiplantae</taxon>
        <taxon>Streptophyta</taxon>
        <taxon>Embryophyta</taxon>
        <taxon>Tracheophyta</taxon>
        <taxon>Spermatophyta</taxon>
        <taxon>Magnoliopsida</taxon>
        <taxon>eudicotyledons</taxon>
        <taxon>Gunneridae</taxon>
        <taxon>Pentapetalae</taxon>
        <taxon>rosids</taxon>
        <taxon>fabids</taxon>
        <taxon>Rosales</taxon>
        <taxon>Cannabaceae</taxon>
        <taxon>Cannabis</taxon>
    </lineage>
</organism>
<evidence type="ECO:0000313" key="4">
    <source>
        <dbReference type="Proteomes" id="UP000596661"/>
    </source>
</evidence>
<keyword evidence="4" id="KW-1185">Reference proteome</keyword>
<proteinExistence type="predicted"/>
<dbReference type="Gene3D" id="3.60.10.10">
    <property type="entry name" value="Endonuclease/exonuclease/phosphatase"/>
    <property type="match status" value="1"/>
</dbReference>
<evidence type="ECO:0000313" key="3">
    <source>
        <dbReference type="EnsemblPlants" id="cds.evm.model.05.1368"/>
    </source>
</evidence>
<name>A0A803PL22_CANSA</name>
<dbReference type="EnsemblPlants" id="evm.model.05.1368">
    <property type="protein sequence ID" value="cds.evm.model.05.1368"/>
    <property type="gene ID" value="evm.TU.05.1368"/>
</dbReference>
<feature type="region of interest" description="Disordered" evidence="1">
    <location>
        <begin position="421"/>
        <end position="451"/>
    </location>
</feature>
<dbReference type="SUPFAM" id="SSF56219">
    <property type="entry name" value="DNase I-like"/>
    <property type="match status" value="1"/>
</dbReference>
<dbReference type="InterPro" id="IPR025558">
    <property type="entry name" value="DUF4283"/>
</dbReference>
<dbReference type="InterPro" id="IPR025836">
    <property type="entry name" value="Zn_knuckle_CX2CX4HX4C"/>
</dbReference>
<dbReference type="PANTHER" id="PTHR33116">
    <property type="entry name" value="REVERSE TRANSCRIPTASE ZINC-BINDING DOMAIN-CONTAINING PROTEIN-RELATED-RELATED"/>
    <property type="match status" value="1"/>
</dbReference>
<evidence type="ECO:0000259" key="2">
    <source>
        <dbReference type="PROSITE" id="PS50878"/>
    </source>
</evidence>
<dbReference type="Pfam" id="PF14392">
    <property type="entry name" value="zf-CCHC_4"/>
    <property type="match status" value="1"/>
</dbReference>
<dbReference type="InterPro" id="IPR000477">
    <property type="entry name" value="RT_dom"/>
</dbReference>
<dbReference type="CDD" id="cd01650">
    <property type="entry name" value="RT_nLTR_like"/>
    <property type="match status" value="1"/>
</dbReference>
<feature type="domain" description="Reverse transcriptase" evidence="2">
    <location>
        <begin position="927"/>
        <end position="1180"/>
    </location>
</feature>
<accession>A0A803PL22</accession>
<dbReference type="Pfam" id="PF13456">
    <property type="entry name" value="RVT_3"/>
    <property type="match status" value="1"/>
</dbReference>
<dbReference type="Gramene" id="evm.model.05.1368">
    <property type="protein sequence ID" value="cds.evm.model.05.1368"/>
    <property type="gene ID" value="evm.TU.05.1368"/>
</dbReference>
<dbReference type="Pfam" id="PF14111">
    <property type="entry name" value="DUF4283"/>
    <property type="match status" value="1"/>
</dbReference>
<dbReference type="Proteomes" id="UP000596661">
    <property type="component" value="Chromosome 5"/>
</dbReference>
<dbReference type="CDD" id="cd06222">
    <property type="entry name" value="RNase_H_like"/>
    <property type="match status" value="1"/>
</dbReference>